<dbReference type="CDD" id="cd13585">
    <property type="entry name" value="PBP2_TMBP_like"/>
    <property type="match status" value="1"/>
</dbReference>
<dbReference type="Proteomes" id="UP000019489">
    <property type="component" value="Unassembled WGS sequence"/>
</dbReference>
<dbReference type="EMBL" id="AWSA01000023">
    <property type="protein sequence ID" value="EWT01374.1"/>
    <property type="molecule type" value="Genomic_DNA"/>
</dbReference>
<keyword evidence="1" id="KW-0732">Signal</keyword>
<dbReference type="STRING" id="1386089.N865_08630"/>
<evidence type="ECO:0000313" key="3">
    <source>
        <dbReference type="Proteomes" id="UP000019489"/>
    </source>
</evidence>
<proteinExistence type="predicted"/>
<name>W9GBY8_9MICO</name>
<protein>
    <submittedName>
        <fullName evidence="2">ABC transporter substrate-binding protein</fullName>
    </submittedName>
</protein>
<dbReference type="eggNOG" id="COG1653">
    <property type="taxonomic scope" value="Bacteria"/>
</dbReference>
<feature type="signal peptide" evidence="1">
    <location>
        <begin position="1"/>
        <end position="21"/>
    </location>
</feature>
<dbReference type="InterPro" id="IPR006059">
    <property type="entry name" value="SBP"/>
</dbReference>
<reference evidence="2 3" key="1">
    <citation type="submission" date="2013-08" db="EMBL/GenBank/DDBJ databases">
        <title>Intrasporangium oryzae NRRL B-24470.</title>
        <authorList>
            <person name="Liu H."/>
            <person name="Wang G."/>
        </authorList>
    </citation>
    <scope>NUCLEOTIDE SEQUENCE [LARGE SCALE GENOMIC DNA]</scope>
    <source>
        <strain evidence="2 3">NRRL B-24470</strain>
    </source>
</reference>
<evidence type="ECO:0000256" key="1">
    <source>
        <dbReference type="SAM" id="SignalP"/>
    </source>
</evidence>
<dbReference type="Pfam" id="PF01547">
    <property type="entry name" value="SBP_bac_1"/>
    <property type="match status" value="1"/>
</dbReference>
<dbReference type="AlphaFoldDB" id="W9GBY8"/>
<comment type="caution">
    <text evidence="2">The sequence shown here is derived from an EMBL/GenBank/DDBJ whole genome shotgun (WGS) entry which is preliminary data.</text>
</comment>
<dbReference type="SUPFAM" id="SSF53850">
    <property type="entry name" value="Periplasmic binding protein-like II"/>
    <property type="match status" value="1"/>
</dbReference>
<dbReference type="Gene3D" id="3.40.190.10">
    <property type="entry name" value="Periplasmic binding protein-like II"/>
    <property type="match status" value="2"/>
</dbReference>
<organism evidence="2 3">
    <name type="scientific">Intrasporangium oryzae NRRL B-24470</name>
    <dbReference type="NCBI Taxonomy" id="1386089"/>
    <lineage>
        <taxon>Bacteria</taxon>
        <taxon>Bacillati</taxon>
        <taxon>Actinomycetota</taxon>
        <taxon>Actinomycetes</taxon>
        <taxon>Micrococcales</taxon>
        <taxon>Intrasporangiaceae</taxon>
        <taxon>Intrasporangium</taxon>
    </lineage>
</organism>
<accession>W9GBY8</accession>
<dbReference type="InterPro" id="IPR050490">
    <property type="entry name" value="Bact_solute-bd_prot1"/>
</dbReference>
<feature type="chain" id="PRO_5038608791" evidence="1">
    <location>
        <begin position="22"/>
        <end position="428"/>
    </location>
</feature>
<keyword evidence="3" id="KW-1185">Reference proteome</keyword>
<evidence type="ECO:0000313" key="2">
    <source>
        <dbReference type="EMBL" id="EWT01374.1"/>
    </source>
</evidence>
<dbReference type="PANTHER" id="PTHR43649">
    <property type="entry name" value="ARABINOSE-BINDING PROTEIN-RELATED"/>
    <property type="match status" value="1"/>
</dbReference>
<dbReference type="PATRIC" id="fig|1386089.3.peg.2397"/>
<gene>
    <name evidence="2" type="ORF">N865_08630</name>
</gene>
<dbReference type="PROSITE" id="PS51257">
    <property type="entry name" value="PROKAR_LIPOPROTEIN"/>
    <property type="match status" value="1"/>
</dbReference>
<sequence length="428" mass="44955">MRRQFVIGTSLAVAAALGLSACGGGEDQEAGSKTLRVTLANHVWTDNIKKALPEFENQTGLKVELTQLGEDQLSDQYNVKLNAGSGDIDVMMYRPLQEGKLFAKNGYLADLTAKTKSNADWAWSDFQAGPVAATTYKDKVVGVPIITEQEVLYYRKDLLQKAGITAPPKTLDELKAAAAKVSAANPGVAGFVARTGKTAAVTQFSSFLYSFGGDFVDANGKATVNSPAAKQAYAFYGGLIKDLGPKNVSTDMGWPEAMAIFTQGKAAFYTEADSLYKNATDPAKSKVADSVGFAPFPAGPAGSKAYNVPSWALGVNAASENQDNAWKFIEWATSKTQTLANQKAGVPGARTSVWADPAGTSTYPKDLADAIAASTPTGVGHDRPLVVKVAAAREIVGQPIVDAITGKDAAASADAANTAFQTFLDSEK</sequence>
<dbReference type="PANTHER" id="PTHR43649:SF12">
    <property type="entry name" value="DIACETYLCHITOBIOSE BINDING PROTEIN DASA"/>
    <property type="match status" value="1"/>
</dbReference>